<gene>
    <name evidence="1" type="ORF">OsJ_10183</name>
</gene>
<organism evidence="1">
    <name type="scientific">Oryza sativa subsp. japonica</name>
    <name type="common">Rice</name>
    <dbReference type="NCBI Taxonomy" id="39947"/>
    <lineage>
        <taxon>Eukaryota</taxon>
        <taxon>Viridiplantae</taxon>
        <taxon>Streptophyta</taxon>
        <taxon>Embryophyta</taxon>
        <taxon>Tracheophyta</taxon>
        <taxon>Spermatophyta</taxon>
        <taxon>Magnoliopsida</taxon>
        <taxon>Liliopsida</taxon>
        <taxon>Poales</taxon>
        <taxon>Poaceae</taxon>
        <taxon>BOP clade</taxon>
        <taxon>Oryzoideae</taxon>
        <taxon>Oryzeae</taxon>
        <taxon>Oryzinae</taxon>
        <taxon>Oryza</taxon>
        <taxon>Oryza sativa</taxon>
    </lineage>
</organism>
<reference evidence="1" key="2">
    <citation type="submission" date="2008-12" db="EMBL/GenBank/DDBJ databases">
        <title>Improved gene annotation of the rice (Oryza sativa) genomes.</title>
        <authorList>
            <person name="Wang J."/>
            <person name="Li R."/>
            <person name="Fan W."/>
            <person name="Huang Q."/>
            <person name="Zhang J."/>
            <person name="Zhou Y."/>
            <person name="Hu Y."/>
            <person name="Zi S."/>
            <person name="Li J."/>
            <person name="Ni P."/>
            <person name="Zheng H."/>
            <person name="Zhang Y."/>
            <person name="Zhao M."/>
            <person name="Hao Q."/>
            <person name="McDermott J."/>
            <person name="Samudrala R."/>
            <person name="Kristiansen K."/>
            <person name="Wong G.K.-S."/>
        </authorList>
    </citation>
    <scope>NUCLEOTIDE SEQUENCE</scope>
</reference>
<name>B9F6U8_ORYSJ</name>
<evidence type="ECO:0000313" key="1">
    <source>
        <dbReference type="EMBL" id="EEE58721.1"/>
    </source>
</evidence>
<reference evidence="1" key="1">
    <citation type="journal article" date="2005" name="PLoS Biol.">
        <title>The genomes of Oryza sativa: a history of duplications.</title>
        <authorList>
            <person name="Yu J."/>
            <person name="Wang J."/>
            <person name="Lin W."/>
            <person name="Li S."/>
            <person name="Li H."/>
            <person name="Zhou J."/>
            <person name="Ni P."/>
            <person name="Dong W."/>
            <person name="Hu S."/>
            <person name="Zeng C."/>
            <person name="Zhang J."/>
            <person name="Zhang Y."/>
            <person name="Li R."/>
            <person name="Xu Z."/>
            <person name="Li S."/>
            <person name="Li X."/>
            <person name="Zheng H."/>
            <person name="Cong L."/>
            <person name="Lin L."/>
            <person name="Yin J."/>
            <person name="Geng J."/>
            <person name="Li G."/>
            <person name="Shi J."/>
            <person name="Liu J."/>
            <person name="Lv H."/>
            <person name="Li J."/>
            <person name="Wang J."/>
            <person name="Deng Y."/>
            <person name="Ran L."/>
            <person name="Shi X."/>
            <person name="Wang X."/>
            <person name="Wu Q."/>
            <person name="Li C."/>
            <person name="Ren X."/>
            <person name="Wang J."/>
            <person name="Wang X."/>
            <person name="Li D."/>
            <person name="Liu D."/>
            <person name="Zhang X."/>
            <person name="Ji Z."/>
            <person name="Zhao W."/>
            <person name="Sun Y."/>
            <person name="Zhang Z."/>
            <person name="Bao J."/>
            <person name="Han Y."/>
            <person name="Dong L."/>
            <person name="Ji J."/>
            <person name="Chen P."/>
            <person name="Wu S."/>
            <person name="Liu J."/>
            <person name="Xiao Y."/>
            <person name="Bu D."/>
            <person name="Tan J."/>
            <person name="Yang L."/>
            <person name="Ye C."/>
            <person name="Zhang J."/>
            <person name="Xu J."/>
            <person name="Zhou Y."/>
            <person name="Yu Y."/>
            <person name="Zhang B."/>
            <person name="Zhuang S."/>
            <person name="Wei H."/>
            <person name="Liu B."/>
            <person name="Lei M."/>
            <person name="Yu H."/>
            <person name="Li Y."/>
            <person name="Xu H."/>
            <person name="Wei S."/>
            <person name="He X."/>
            <person name="Fang L."/>
            <person name="Zhang Z."/>
            <person name="Zhang Y."/>
            <person name="Huang X."/>
            <person name="Su Z."/>
            <person name="Tong W."/>
            <person name="Li J."/>
            <person name="Tong Z."/>
            <person name="Li S."/>
            <person name="Ye J."/>
            <person name="Wang L."/>
            <person name="Fang L."/>
            <person name="Lei T."/>
            <person name="Chen C."/>
            <person name="Chen H."/>
            <person name="Xu Z."/>
            <person name="Li H."/>
            <person name="Huang H."/>
            <person name="Zhang F."/>
            <person name="Xu H."/>
            <person name="Li N."/>
            <person name="Zhao C."/>
            <person name="Li S."/>
            <person name="Dong L."/>
            <person name="Huang Y."/>
            <person name="Li L."/>
            <person name="Xi Y."/>
            <person name="Qi Q."/>
            <person name="Li W."/>
            <person name="Zhang B."/>
            <person name="Hu W."/>
            <person name="Zhang Y."/>
            <person name="Tian X."/>
            <person name="Jiao Y."/>
            <person name="Liang X."/>
            <person name="Jin J."/>
            <person name="Gao L."/>
            <person name="Zheng W."/>
            <person name="Hao B."/>
            <person name="Liu S."/>
            <person name="Wang W."/>
            <person name="Yuan L."/>
            <person name="Cao M."/>
            <person name="McDermott J."/>
            <person name="Samudrala R."/>
            <person name="Wang J."/>
            <person name="Wong G.K."/>
            <person name="Yang H."/>
        </authorList>
    </citation>
    <scope>NUCLEOTIDE SEQUENCE [LARGE SCALE GENOMIC DNA]</scope>
</reference>
<accession>B9F6U8</accession>
<sequence>MSAQYHHPCLLQCYLHQNHKSHPLQGHRCLWNIPCQNHRLRTQYMHLKSRNRLPSPIQVTAKLESIKSQCSITSNGT</sequence>
<dbReference type="EMBL" id="CM000140">
    <property type="protein sequence ID" value="EEE58721.1"/>
    <property type="molecule type" value="Genomic_DNA"/>
</dbReference>
<proteinExistence type="predicted"/>
<dbReference type="AlphaFoldDB" id="B9F6U8"/>
<protein>
    <submittedName>
        <fullName evidence="1">Uncharacterized protein</fullName>
    </submittedName>
</protein>
<dbReference type="Proteomes" id="UP000007752">
    <property type="component" value="Chromosome 3"/>
</dbReference>